<dbReference type="Gene3D" id="1.10.510.10">
    <property type="entry name" value="Transferase(Phosphotransferase) domain 1"/>
    <property type="match status" value="1"/>
</dbReference>
<evidence type="ECO:0000256" key="4">
    <source>
        <dbReference type="ARBA" id="ARBA00022840"/>
    </source>
</evidence>
<dbReference type="InterPro" id="IPR008266">
    <property type="entry name" value="Tyr_kinase_AS"/>
</dbReference>
<dbReference type="PANTHER" id="PTHR24416">
    <property type="entry name" value="TYROSINE-PROTEIN KINASE RECEPTOR"/>
    <property type="match status" value="1"/>
</dbReference>
<dbReference type="SMART" id="SM00219">
    <property type="entry name" value="TyrKc"/>
    <property type="match status" value="1"/>
</dbReference>
<protein>
    <submittedName>
        <fullName evidence="9">Protein kinase domain-containing protein</fullName>
    </submittedName>
</protein>
<evidence type="ECO:0000256" key="5">
    <source>
        <dbReference type="ARBA" id="ARBA00023137"/>
    </source>
</evidence>
<dbReference type="AlphaFoldDB" id="A0A0N4UWU3"/>
<evidence type="ECO:0000256" key="1">
    <source>
        <dbReference type="ARBA" id="ARBA00022679"/>
    </source>
</evidence>
<reference evidence="7 8" key="2">
    <citation type="submission" date="2018-10" db="EMBL/GenBank/DDBJ databases">
        <authorList>
            <consortium name="Pathogen Informatics"/>
        </authorList>
    </citation>
    <scope>NUCLEOTIDE SEQUENCE [LARGE SCALE GENOMIC DNA]</scope>
</reference>
<evidence type="ECO:0000313" key="7">
    <source>
        <dbReference type="EMBL" id="VDD86541.1"/>
    </source>
</evidence>
<dbReference type="GO" id="GO:0005524">
    <property type="term" value="F:ATP binding"/>
    <property type="evidence" value="ECO:0007669"/>
    <property type="project" value="UniProtKB-KW"/>
</dbReference>
<reference evidence="9" key="1">
    <citation type="submission" date="2017-02" db="UniProtKB">
        <authorList>
            <consortium name="WormBaseParasite"/>
        </authorList>
    </citation>
    <scope>IDENTIFICATION</scope>
</reference>
<sequence>MSARGETLKLLSERETDKWRIDSSLVTVFYDEKLGSGAFSVVYKGKIRGEAPLCKNNPKTLALQQFRDCVCGVKMLPYFSDTVAYSDFTQEINFMKSLNYHPHLVSMLGWVYDERSPMLLVEYCGNGDLLHFVRLKKEEIIYGYDNANCLKIKNLVSFGWQISNGLEYLCSLGFIHRDVAARNILVDSNNIAKIGDFGLCRNSDGHSYYGHRNRLPWKWMAPESLEAVKFSEKSDVWSFAVVLYEIFSFGATPYNLVEAPRLLAYLKSGQRLSQPTHCPTAIYLIMERCWDLNPQDRPSFGELSRELAAILENATDNYGYVIATSNYQQSDTADE</sequence>
<evidence type="ECO:0000256" key="3">
    <source>
        <dbReference type="ARBA" id="ARBA00022777"/>
    </source>
</evidence>
<dbReference type="SUPFAM" id="SSF56112">
    <property type="entry name" value="Protein kinase-like (PK-like)"/>
    <property type="match status" value="1"/>
</dbReference>
<keyword evidence="1" id="KW-0808">Transferase</keyword>
<dbReference type="FunFam" id="1.10.510.10:FF:000554">
    <property type="entry name" value="Predicted protein"/>
    <property type="match status" value="1"/>
</dbReference>
<dbReference type="PROSITE" id="PS00109">
    <property type="entry name" value="PROTEIN_KINASE_TYR"/>
    <property type="match status" value="1"/>
</dbReference>
<dbReference type="PRINTS" id="PR00109">
    <property type="entry name" value="TYRKINASE"/>
</dbReference>
<keyword evidence="5" id="KW-0829">Tyrosine-protein kinase</keyword>
<dbReference type="PROSITE" id="PS50011">
    <property type="entry name" value="PROTEIN_KINASE_DOM"/>
    <property type="match status" value="1"/>
</dbReference>
<organism evidence="9">
    <name type="scientific">Enterobius vermicularis</name>
    <name type="common">Human pinworm</name>
    <dbReference type="NCBI Taxonomy" id="51028"/>
    <lineage>
        <taxon>Eukaryota</taxon>
        <taxon>Metazoa</taxon>
        <taxon>Ecdysozoa</taxon>
        <taxon>Nematoda</taxon>
        <taxon>Chromadorea</taxon>
        <taxon>Rhabditida</taxon>
        <taxon>Spirurina</taxon>
        <taxon>Oxyuridomorpha</taxon>
        <taxon>Oxyuroidea</taxon>
        <taxon>Oxyuridae</taxon>
        <taxon>Enterobius</taxon>
    </lineage>
</organism>
<dbReference type="CDD" id="cd00192">
    <property type="entry name" value="PTKc"/>
    <property type="match status" value="1"/>
</dbReference>
<dbReference type="OrthoDB" id="3256376at2759"/>
<dbReference type="EMBL" id="UXUI01007251">
    <property type="protein sequence ID" value="VDD86541.1"/>
    <property type="molecule type" value="Genomic_DNA"/>
</dbReference>
<dbReference type="InterPro" id="IPR011009">
    <property type="entry name" value="Kinase-like_dom_sf"/>
</dbReference>
<evidence type="ECO:0000313" key="9">
    <source>
        <dbReference type="WBParaSite" id="EVEC_0000197601-mRNA-1"/>
    </source>
</evidence>
<proteinExistence type="predicted"/>
<gene>
    <name evidence="7" type="ORF">EVEC_LOCUS1684</name>
</gene>
<dbReference type="InterPro" id="IPR050122">
    <property type="entry name" value="RTK"/>
</dbReference>
<keyword evidence="8" id="KW-1185">Reference proteome</keyword>
<feature type="domain" description="Protein kinase" evidence="6">
    <location>
        <begin position="28"/>
        <end position="311"/>
    </location>
</feature>
<dbReference type="Pfam" id="PF07714">
    <property type="entry name" value="PK_Tyr_Ser-Thr"/>
    <property type="match status" value="1"/>
</dbReference>
<keyword evidence="4" id="KW-0067">ATP-binding</keyword>
<dbReference type="InterPro" id="IPR020635">
    <property type="entry name" value="Tyr_kinase_cat_dom"/>
</dbReference>
<keyword evidence="2" id="KW-0547">Nucleotide-binding</keyword>
<name>A0A0N4UWU3_ENTVE</name>
<dbReference type="InterPro" id="IPR000719">
    <property type="entry name" value="Prot_kinase_dom"/>
</dbReference>
<evidence type="ECO:0000256" key="2">
    <source>
        <dbReference type="ARBA" id="ARBA00022741"/>
    </source>
</evidence>
<dbReference type="GO" id="GO:0043235">
    <property type="term" value="C:receptor complex"/>
    <property type="evidence" value="ECO:0007669"/>
    <property type="project" value="TreeGrafter"/>
</dbReference>
<dbReference type="Gene3D" id="3.30.200.20">
    <property type="entry name" value="Phosphorylase Kinase, domain 1"/>
    <property type="match status" value="1"/>
</dbReference>
<evidence type="ECO:0000313" key="8">
    <source>
        <dbReference type="Proteomes" id="UP000274131"/>
    </source>
</evidence>
<dbReference type="InterPro" id="IPR001245">
    <property type="entry name" value="Ser-Thr/Tyr_kinase_cat_dom"/>
</dbReference>
<keyword evidence="3" id="KW-0418">Kinase</keyword>
<dbReference type="GO" id="GO:0005886">
    <property type="term" value="C:plasma membrane"/>
    <property type="evidence" value="ECO:0007669"/>
    <property type="project" value="TreeGrafter"/>
</dbReference>
<dbReference type="GO" id="GO:0007169">
    <property type="term" value="P:cell surface receptor protein tyrosine kinase signaling pathway"/>
    <property type="evidence" value="ECO:0007669"/>
    <property type="project" value="TreeGrafter"/>
</dbReference>
<evidence type="ECO:0000259" key="6">
    <source>
        <dbReference type="PROSITE" id="PS50011"/>
    </source>
</evidence>
<dbReference type="STRING" id="51028.A0A0N4UWU3"/>
<dbReference type="Proteomes" id="UP000274131">
    <property type="component" value="Unassembled WGS sequence"/>
</dbReference>
<dbReference type="GO" id="GO:0004714">
    <property type="term" value="F:transmembrane receptor protein tyrosine kinase activity"/>
    <property type="evidence" value="ECO:0007669"/>
    <property type="project" value="TreeGrafter"/>
</dbReference>
<dbReference type="WBParaSite" id="EVEC_0000197601-mRNA-1">
    <property type="protein sequence ID" value="EVEC_0000197601-mRNA-1"/>
    <property type="gene ID" value="EVEC_0000197601"/>
</dbReference>
<dbReference type="PANTHER" id="PTHR24416:SF600">
    <property type="entry name" value="PDGF- AND VEGF-RECEPTOR RELATED, ISOFORM J"/>
    <property type="match status" value="1"/>
</dbReference>
<accession>A0A0N4UWU3</accession>